<keyword evidence="8" id="KW-1185">Reference proteome</keyword>
<dbReference type="AlphaFoldDB" id="A0A7J6WPA6"/>
<dbReference type="GO" id="GO:0004553">
    <property type="term" value="F:hydrolase activity, hydrolyzing O-glycosyl compounds"/>
    <property type="evidence" value="ECO:0007669"/>
    <property type="project" value="InterPro"/>
</dbReference>
<keyword evidence="6" id="KW-0732">Signal</keyword>
<protein>
    <submittedName>
        <fullName evidence="7">Glucan endo-1,3-beta-glucosidase</fullName>
    </submittedName>
</protein>
<evidence type="ECO:0000256" key="5">
    <source>
        <dbReference type="RuleBase" id="RU004336"/>
    </source>
</evidence>
<comment type="caution">
    <text evidence="7">The sequence shown here is derived from an EMBL/GenBank/DDBJ whole genome shotgun (WGS) entry which is preliminary data.</text>
</comment>
<feature type="signal peptide" evidence="6">
    <location>
        <begin position="1"/>
        <end position="23"/>
    </location>
</feature>
<keyword evidence="3 5" id="KW-0326">Glycosidase</keyword>
<proteinExistence type="inferred from homology"/>
<gene>
    <name evidence="7" type="ORF">FRX31_012114</name>
</gene>
<dbReference type="InterPro" id="IPR017853">
    <property type="entry name" value="GH"/>
</dbReference>
<accession>A0A7J6WPA6</accession>
<evidence type="ECO:0000256" key="4">
    <source>
        <dbReference type="RuleBase" id="RU004335"/>
    </source>
</evidence>
<evidence type="ECO:0000313" key="7">
    <source>
        <dbReference type="EMBL" id="KAF5198285.1"/>
    </source>
</evidence>
<dbReference type="FunFam" id="3.20.20.80:FF:000010">
    <property type="entry name" value="glucan endo-1,3-beta-glucosidase, basic"/>
    <property type="match status" value="1"/>
</dbReference>
<name>A0A7J6WPA6_THATH</name>
<dbReference type="Pfam" id="PF00332">
    <property type="entry name" value="Glyco_hydro_17"/>
    <property type="match status" value="1"/>
</dbReference>
<dbReference type="EMBL" id="JABWDY010013428">
    <property type="protein sequence ID" value="KAF5198285.1"/>
    <property type="molecule type" value="Genomic_DNA"/>
</dbReference>
<evidence type="ECO:0000256" key="1">
    <source>
        <dbReference type="ARBA" id="ARBA00008773"/>
    </source>
</evidence>
<feature type="chain" id="PRO_5029536813" evidence="6">
    <location>
        <begin position="24"/>
        <end position="341"/>
    </location>
</feature>
<dbReference type="GO" id="GO:0005975">
    <property type="term" value="P:carbohydrate metabolic process"/>
    <property type="evidence" value="ECO:0007669"/>
    <property type="project" value="InterPro"/>
</dbReference>
<dbReference type="Proteomes" id="UP000554482">
    <property type="component" value="Unassembled WGS sequence"/>
</dbReference>
<dbReference type="PROSITE" id="PS00587">
    <property type="entry name" value="GLYCOSYL_HYDROL_F17"/>
    <property type="match status" value="1"/>
</dbReference>
<dbReference type="SUPFAM" id="SSF51445">
    <property type="entry name" value="(Trans)glycosidases"/>
    <property type="match status" value="1"/>
</dbReference>
<sequence length="341" mass="36674">MKIEDVFLLLGSILLISSSSTDAVSTGVCYGQVANNLLSPPEAVNLIKSNGISKVRLFNADPSILQAFSGAGVELMIGVPNEILPDLASGGPDAANQWLQNNLFAHVSADQIHYLAVGNEIFFRDTFYTPFLVPAMRNIHQALQTLNLADKIKLSSPHAASILSSAFPPSAGAFDLYILPELHLLLQFLAETGAPLMVNVYPFFSYVNNPNDIPLNYALFNSGPTVQDNGLVYNNLFDATIDAFVSALEKEGFPGIPVAVTETGWPTSGGEAARPENALAFNSNIVNRASNNIGTPKRPGVGVEVFLFDLFDENEKGGGEYEQHFGIFNNAGVKAYDLNFS</sequence>
<dbReference type="OrthoDB" id="941679at2759"/>
<dbReference type="InterPro" id="IPR044965">
    <property type="entry name" value="Glyco_hydro_17_plant"/>
</dbReference>
<dbReference type="Gene3D" id="3.20.20.80">
    <property type="entry name" value="Glycosidases"/>
    <property type="match status" value="1"/>
</dbReference>
<organism evidence="7 8">
    <name type="scientific">Thalictrum thalictroides</name>
    <name type="common">Rue-anemone</name>
    <name type="synonym">Anemone thalictroides</name>
    <dbReference type="NCBI Taxonomy" id="46969"/>
    <lineage>
        <taxon>Eukaryota</taxon>
        <taxon>Viridiplantae</taxon>
        <taxon>Streptophyta</taxon>
        <taxon>Embryophyta</taxon>
        <taxon>Tracheophyta</taxon>
        <taxon>Spermatophyta</taxon>
        <taxon>Magnoliopsida</taxon>
        <taxon>Ranunculales</taxon>
        <taxon>Ranunculaceae</taxon>
        <taxon>Thalictroideae</taxon>
        <taxon>Thalictrum</taxon>
    </lineage>
</organism>
<reference evidence="7 8" key="1">
    <citation type="submission" date="2020-06" db="EMBL/GenBank/DDBJ databases">
        <title>Transcriptomic and genomic resources for Thalictrum thalictroides and T. hernandezii: Facilitating candidate gene discovery in an emerging model plant lineage.</title>
        <authorList>
            <person name="Arias T."/>
            <person name="Riano-Pachon D.M."/>
            <person name="Di Stilio V.S."/>
        </authorList>
    </citation>
    <scope>NUCLEOTIDE SEQUENCE [LARGE SCALE GENOMIC DNA]</scope>
    <source>
        <strain evidence="8">cv. WT478/WT964</strain>
        <tissue evidence="7">Leaves</tissue>
    </source>
</reference>
<evidence type="ECO:0000313" key="8">
    <source>
        <dbReference type="Proteomes" id="UP000554482"/>
    </source>
</evidence>
<keyword evidence="2 5" id="KW-0378">Hydrolase</keyword>
<dbReference type="PANTHER" id="PTHR32227">
    <property type="entry name" value="GLUCAN ENDO-1,3-BETA-GLUCOSIDASE BG1-RELATED-RELATED"/>
    <property type="match status" value="1"/>
</dbReference>
<dbReference type="InterPro" id="IPR000490">
    <property type="entry name" value="Glyco_hydro_17"/>
</dbReference>
<evidence type="ECO:0000256" key="2">
    <source>
        <dbReference type="ARBA" id="ARBA00022801"/>
    </source>
</evidence>
<evidence type="ECO:0000256" key="6">
    <source>
        <dbReference type="SAM" id="SignalP"/>
    </source>
</evidence>
<evidence type="ECO:0000256" key="3">
    <source>
        <dbReference type="ARBA" id="ARBA00023295"/>
    </source>
</evidence>
<comment type="similarity">
    <text evidence="1 4">Belongs to the glycosyl hydrolase 17 family.</text>
</comment>